<proteinExistence type="predicted"/>
<protein>
    <submittedName>
        <fullName evidence="1">Uncharacterized protein</fullName>
    </submittedName>
</protein>
<dbReference type="AlphaFoldDB" id="A0A9D4G339"/>
<accession>A0A9D4G339</accession>
<evidence type="ECO:0000313" key="2">
    <source>
        <dbReference type="Proteomes" id="UP000828390"/>
    </source>
</evidence>
<comment type="caution">
    <text evidence="1">The sequence shown here is derived from an EMBL/GenBank/DDBJ whole genome shotgun (WGS) entry which is preliminary data.</text>
</comment>
<organism evidence="1 2">
    <name type="scientific">Dreissena polymorpha</name>
    <name type="common">Zebra mussel</name>
    <name type="synonym">Mytilus polymorpha</name>
    <dbReference type="NCBI Taxonomy" id="45954"/>
    <lineage>
        <taxon>Eukaryota</taxon>
        <taxon>Metazoa</taxon>
        <taxon>Spiralia</taxon>
        <taxon>Lophotrochozoa</taxon>
        <taxon>Mollusca</taxon>
        <taxon>Bivalvia</taxon>
        <taxon>Autobranchia</taxon>
        <taxon>Heteroconchia</taxon>
        <taxon>Euheterodonta</taxon>
        <taxon>Imparidentia</taxon>
        <taxon>Neoheterodontei</taxon>
        <taxon>Myida</taxon>
        <taxon>Dreissenoidea</taxon>
        <taxon>Dreissenidae</taxon>
        <taxon>Dreissena</taxon>
    </lineage>
</organism>
<gene>
    <name evidence="1" type="ORF">DPMN_136156</name>
</gene>
<sequence>MMQWQTFNIQIKARSMASRCPVNWGQFPSVHHHYCAPTSSFQLEKTAAPFATMLTIFDLRKSIIRINIRTKFHEDWTINVTSIALTGFYYIHITKTAPPAGGHVFQRTGTIFDLN</sequence>
<dbReference type="Proteomes" id="UP000828390">
    <property type="component" value="Unassembled WGS sequence"/>
</dbReference>
<name>A0A9D4G339_DREPO</name>
<dbReference type="EMBL" id="JAIWYP010000006">
    <property type="protein sequence ID" value="KAH3807808.1"/>
    <property type="molecule type" value="Genomic_DNA"/>
</dbReference>
<reference evidence="1" key="2">
    <citation type="submission" date="2020-11" db="EMBL/GenBank/DDBJ databases">
        <authorList>
            <person name="McCartney M.A."/>
            <person name="Auch B."/>
            <person name="Kono T."/>
            <person name="Mallez S."/>
            <person name="Becker A."/>
            <person name="Gohl D.M."/>
            <person name="Silverstein K.A.T."/>
            <person name="Koren S."/>
            <person name="Bechman K.B."/>
            <person name="Herman A."/>
            <person name="Abrahante J.E."/>
            <person name="Garbe J."/>
        </authorList>
    </citation>
    <scope>NUCLEOTIDE SEQUENCE</scope>
    <source>
        <strain evidence="1">Duluth1</strain>
        <tissue evidence="1">Whole animal</tissue>
    </source>
</reference>
<keyword evidence="2" id="KW-1185">Reference proteome</keyword>
<reference evidence="1" key="1">
    <citation type="journal article" date="2019" name="bioRxiv">
        <title>The Genome of the Zebra Mussel, Dreissena polymorpha: A Resource for Invasive Species Research.</title>
        <authorList>
            <person name="McCartney M.A."/>
            <person name="Auch B."/>
            <person name="Kono T."/>
            <person name="Mallez S."/>
            <person name="Zhang Y."/>
            <person name="Obille A."/>
            <person name="Becker A."/>
            <person name="Abrahante J.E."/>
            <person name="Garbe J."/>
            <person name="Badalamenti J.P."/>
            <person name="Herman A."/>
            <person name="Mangelson H."/>
            <person name="Liachko I."/>
            <person name="Sullivan S."/>
            <person name="Sone E.D."/>
            <person name="Koren S."/>
            <person name="Silverstein K.A.T."/>
            <person name="Beckman K.B."/>
            <person name="Gohl D.M."/>
        </authorList>
    </citation>
    <scope>NUCLEOTIDE SEQUENCE</scope>
    <source>
        <strain evidence="1">Duluth1</strain>
        <tissue evidence="1">Whole animal</tissue>
    </source>
</reference>
<evidence type="ECO:0000313" key="1">
    <source>
        <dbReference type="EMBL" id="KAH3807808.1"/>
    </source>
</evidence>